<keyword evidence="9" id="KW-1185">Reference proteome</keyword>
<evidence type="ECO:0000256" key="2">
    <source>
        <dbReference type="ARBA" id="ARBA00022475"/>
    </source>
</evidence>
<keyword evidence="2" id="KW-1003">Cell membrane</keyword>
<feature type="transmembrane region" description="Helical" evidence="6">
    <location>
        <begin position="795"/>
        <end position="818"/>
    </location>
</feature>
<protein>
    <submittedName>
        <fullName evidence="8">FtsX-like permease family protein</fullName>
    </submittedName>
</protein>
<dbReference type="EMBL" id="JAHWDQ010000001">
    <property type="protein sequence ID" value="MBW2939387.1"/>
    <property type="molecule type" value="Genomic_DNA"/>
</dbReference>
<feature type="transmembrane region" description="Helical" evidence="6">
    <location>
        <begin position="349"/>
        <end position="369"/>
    </location>
</feature>
<comment type="caution">
    <text evidence="8">The sequence shown here is derived from an EMBL/GenBank/DDBJ whole genome shotgun (WGS) entry which is preliminary data.</text>
</comment>
<feature type="transmembrane region" description="Helical" evidence="6">
    <location>
        <begin position="468"/>
        <end position="487"/>
    </location>
</feature>
<gene>
    <name evidence="8" type="ORF">KXJ70_01265</name>
</gene>
<feature type="domain" description="ABC3 transporter permease C-terminal" evidence="7">
    <location>
        <begin position="713"/>
        <end position="825"/>
    </location>
</feature>
<proteinExistence type="predicted"/>
<evidence type="ECO:0000256" key="3">
    <source>
        <dbReference type="ARBA" id="ARBA00022692"/>
    </source>
</evidence>
<reference evidence="8" key="1">
    <citation type="submission" date="2021-07" db="EMBL/GenBank/DDBJ databases">
        <title>Zhongshania sp. CAU 1632 isolated from seawater.</title>
        <authorList>
            <person name="Kim W."/>
        </authorList>
    </citation>
    <scope>NUCLEOTIDE SEQUENCE</scope>
    <source>
        <strain evidence="8">CAU 1632</strain>
    </source>
</reference>
<dbReference type="InterPro" id="IPR003838">
    <property type="entry name" value="ABC3_permease_C"/>
</dbReference>
<name>A0ABS6VM60_9GAMM</name>
<sequence>MIVRGMRHLIRAWRGGELGLLGFSLALAVAIVSGIAGFSDRLSRGMEQQSHHFLAADRVLKTSRTVPDVWLSTAKDFGLRTAKLASFQSMVYAGDDAMQLASIKAVSDDYPLLGNVGVSVELFGAADMRSSGPKSGELWMDSRLYALLDLPVGGEAAVGEKSFVATQALISEPDQGNMNEMLAPRGMINFADLAATGVVQPGSLVQYRYLFAGTEEQLARFEQWLEPQLEEGQRWQDVRDGQPAMAATLKRAEGFLLLAASLGVALAGAAIALAARRYGERNTDNVAIMKALGASRRQVLSHYVTQLTLLCAAAILVGGTAGYGLQWALFASLKEFISVDIPVASWRPLIVGAVTAFACTAVFAMPPVFALSKVSPLRVLRRSDEDSSAGLLASALIGVGGLGLLMWWYSDDVFMSAAVLLATLATGVLASALVLFAISFARRSFLERAAGALRIALAAIYRRRVGNAFQVASFALSLMVLSSLGLLRTSLLEDWQLQLPADAPNHFLINIQSSEIAALESFFKQNALKDAGLFPMVRGRLTHIDGQNVSDIKDIEASSGGINRELNLSWAKDLPDDNSLVSGSWWQDLAPSNSAGGDIVPVSVELELAEKLHLKLGSALSFNIGGQELEAQVSSIRRLDWSSMRPNFYFMFPPQSLEVYAGSYITSFYLPADKKALLSDLLRQFPTLTLIEIDGVILQMKAVVSQVSTAIGLVLVLIVVCALLVGVANVLASLDSRLHENAILRTLGASKKLIIRGLMLEFAAVGLLSGLIAAAGSNIALSVLQYWVLDMDVTLHAIVFVFAPVIGVLTMCSLAWLLCRQLVTQPPLVVLRQTR</sequence>
<feature type="transmembrane region" description="Helical" evidence="6">
    <location>
        <begin position="753"/>
        <end position="775"/>
    </location>
</feature>
<evidence type="ECO:0000256" key="5">
    <source>
        <dbReference type="ARBA" id="ARBA00023136"/>
    </source>
</evidence>
<evidence type="ECO:0000259" key="7">
    <source>
        <dbReference type="Pfam" id="PF02687"/>
    </source>
</evidence>
<feature type="transmembrane region" description="Helical" evidence="6">
    <location>
        <begin position="415"/>
        <end position="438"/>
    </location>
</feature>
<comment type="subcellular location">
    <subcellularLocation>
        <location evidence="1">Cell membrane</location>
        <topology evidence="1">Multi-pass membrane protein</topology>
    </subcellularLocation>
</comment>
<feature type="transmembrane region" description="Helical" evidence="6">
    <location>
        <begin position="255"/>
        <end position="275"/>
    </location>
</feature>
<organism evidence="8 9">
    <name type="scientific">Zhongshania aquimaris</name>
    <dbReference type="NCBI Taxonomy" id="2857107"/>
    <lineage>
        <taxon>Bacteria</taxon>
        <taxon>Pseudomonadati</taxon>
        <taxon>Pseudomonadota</taxon>
        <taxon>Gammaproteobacteria</taxon>
        <taxon>Cellvibrionales</taxon>
        <taxon>Spongiibacteraceae</taxon>
        <taxon>Zhongshania</taxon>
    </lineage>
</organism>
<dbReference type="Pfam" id="PF02687">
    <property type="entry name" value="FtsX"/>
    <property type="match status" value="2"/>
</dbReference>
<evidence type="ECO:0000313" key="8">
    <source>
        <dbReference type="EMBL" id="MBW2939387.1"/>
    </source>
</evidence>
<dbReference type="Proteomes" id="UP001166291">
    <property type="component" value="Unassembled WGS sequence"/>
</dbReference>
<evidence type="ECO:0000256" key="4">
    <source>
        <dbReference type="ARBA" id="ARBA00022989"/>
    </source>
</evidence>
<feature type="domain" description="ABC3 transporter permease C-terminal" evidence="7">
    <location>
        <begin position="259"/>
        <end position="376"/>
    </location>
</feature>
<keyword evidence="4 6" id="KW-1133">Transmembrane helix</keyword>
<dbReference type="RefSeq" id="WP_219041648.1">
    <property type="nucleotide sequence ID" value="NZ_JAHWDQ010000001.1"/>
</dbReference>
<evidence type="ECO:0000256" key="6">
    <source>
        <dbReference type="SAM" id="Phobius"/>
    </source>
</evidence>
<feature type="transmembrane region" description="Helical" evidence="6">
    <location>
        <begin position="389"/>
        <end position="409"/>
    </location>
</feature>
<dbReference type="InterPro" id="IPR038766">
    <property type="entry name" value="Membrane_comp_ABC_pdt"/>
</dbReference>
<keyword evidence="3 6" id="KW-0812">Transmembrane</keyword>
<evidence type="ECO:0000313" key="9">
    <source>
        <dbReference type="Proteomes" id="UP001166291"/>
    </source>
</evidence>
<dbReference type="PANTHER" id="PTHR30287">
    <property type="entry name" value="MEMBRANE COMPONENT OF PREDICTED ABC SUPERFAMILY METABOLITE UPTAKE TRANSPORTER"/>
    <property type="match status" value="1"/>
</dbReference>
<feature type="transmembrane region" description="Helical" evidence="6">
    <location>
        <begin position="710"/>
        <end position="732"/>
    </location>
</feature>
<feature type="transmembrane region" description="Helical" evidence="6">
    <location>
        <begin position="307"/>
        <end position="329"/>
    </location>
</feature>
<evidence type="ECO:0000256" key="1">
    <source>
        <dbReference type="ARBA" id="ARBA00004651"/>
    </source>
</evidence>
<accession>A0ABS6VM60</accession>
<dbReference type="PANTHER" id="PTHR30287:SF1">
    <property type="entry name" value="INNER MEMBRANE PROTEIN"/>
    <property type="match status" value="1"/>
</dbReference>
<keyword evidence="5 6" id="KW-0472">Membrane</keyword>